<dbReference type="KEGG" id="nhu:H0264_22510"/>
<evidence type="ECO:0000313" key="2">
    <source>
        <dbReference type="EMBL" id="QLY28163.1"/>
    </source>
</evidence>
<gene>
    <name evidence="2" type="ORF">H0264_22510</name>
</gene>
<protein>
    <submittedName>
        <fullName evidence="2">DUF397 domain-containing protein</fullName>
    </submittedName>
</protein>
<organism evidence="2 3">
    <name type="scientific">Nocardia huaxiensis</name>
    <dbReference type="NCBI Taxonomy" id="2755382"/>
    <lineage>
        <taxon>Bacteria</taxon>
        <taxon>Bacillati</taxon>
        <taxon>Actinomycetota</taxon>
        <taxon>Actinomycetes</taxon>
        <taxon>Mycobacteriales</taxon>
        <taxon>Nocardiaceae</taxon>
        <taxon>Nocardia</taxon>
    </lineage>
</organism>
<reference evidence="2 3" key="1">
    <citation type="submission" date="2020-07" db="EMBL/GenBank/DDBJ databases">
        <authorList>
            <person name="Zhuang K."/>
            <person name="Ran Y."/>
        </authorList>
    </citation>
    <scope>NUCLEOTIDE SEQUENCE [LARGE SCALE GENOMIC DNA]</scope>
    <source>
        <strain evidence="2 3">WCH-YHL-001</strain>
    </source>
</reference>
<dbReference type="InterPro" id="IPR007278">
    <property type="entry name" value="DUF397"/>
</dbReference>
<feature type="domain" description="DUF397" evidence="1">
    <location>
        <begin position="9"/>
        <end position="57"/>
    </location>
</feature>
<name>A0A7D6ZHL1_9NOCA</name>
<dbReference type="AlphaFoldDB" id="A0A7D6ZHL1"/>
<proteinExistence type="predicted"/>
<accession>A0A7D6ZHL1</accession>
<dbReference type="Proteomes" id="UP000515512">
    <property type="component" value="Chromosome"/>
</dbReference>
<dbReference type="EMBL" id="CP059399">
    <property type="protein sequence ID" value="QLY28163.1"/>
    <property type="molecule type" value="Genomic_DNA"/>
</dbReference>
<evidence type="ECO:0000313" key="3">
    <source>
        <dbReference type="Proteomes" id="UP000515512"/>
    </source>
</evidence>
<sequence>MTHDAPTGEWFKSSWSEASNACVEVRFDEGSVRVRDSKRPGGPELRFDSHAWDSFLASGVWRR</sequence>
<keyword evidence="3" id="KW-1185">Reference proteome</keyword>
<dbReference type="Pfam" id="PF04149">
    <property type="entry name" value="DUF397"/>
    <property type="match status" value="1"/>
</dbReference>
<evidence type="ECO:0000259" key="1">
    <source>
        <dbReference type="Pfam" id="PF04149"/>
    </source>
</evidence>
<dbReference type="RefSeq" id="WP_181579371.1">
    <property type="nucleotide sequence ID" value="NZ_CP059399.1"/>
</dbReference>